<evidence type="ECO:0000256" key="3">
    <source>
        <dbReference type="SAM" id="MobiDB-lite"/>
    </source>
</evidence>
<keyword evidence="1" id="KW-0560">Oxidoreductase</keyword>
<dbReference type="PANTHER" id="PTHR30137:SF8">
    <property type="entry name" value="BLR5498 PROTEIN"/>
    <property type="match status" value="1"/>
</dbReference>
<feature type="domain" description="Luciferase-like" evidence="4">
    <location>
        <begin position="21"/>
        <end position="306"/>
    </location>
</feature>
<proteinExistence type="predicted"/>
<evidence type="ECO:0000313" key="5">
    <source>
        <dbReference type="EMBL" id="MBY8877097.1"/>
    </source>
</evidence>
<accession>A0ABS7Q4Z5</accession>
<protein>
    <submittedName>
        <fullName evidence="5">LLM class flavin-dependent oxidoreductase</fullName>
    </submittedName>
</protein>
<keyword evidence="2" id="KW-0503">Monooxygenase</keyword>
<organism evidence="5 6">
    <name type="scientific">Actinacidiphila acidipaludis</name>
    <dbReference type="NCBI Taxonomy" id="2873382"/>
    <lineage>
        <taxon>Bacteria</taxon>
        <taxon>Bacillati</taxon>
        <taxon>Actinomycetota</taxon>
        <taxon>Actinomycetes</taxon>
        <taxon>Kitasatosporales</taxon>
        <taxon>Streptomycetaceae</taxon>
        <taxon>Actinacidiphila</taxon>
    </lineage>
</organism>
<feature type="region of interest" description="Disordered" evidence="3">
    <location>
        <begin position="345"/>
        <end position="371"/>
    </location>
</feature>
<dbReference type="PANTHER" id="PTHR30137">
    <property type="entry name" value="LUCIFERASE-LIKE MONOOXYGENASE"/>
    <property type="match status" value="1"/>
</dbReference>
<dbReference type="EMBL" id="JAINZZ010000004">
    <property type="protein sequence ID" value="MBY8877097.1"/>
    <property type="molecule type" value="Genomic_DNA"/>
</dbReference>
<dbReference type="SUPFAM" id="SSF51679">
    <property type="entry name" value="Bacterial luciferase-like"/>
    <property type="match status" value="1"/>
</dbReference>
<dbReference type="InterPro" id="IPR036661">
    <property type="entry name" value="Luciferase-like_sf"/>
</dbReference>
<evidence type="ECO:0000259" key="4">
    <source>
        <dbReference type="Pfam" id="PF00296"/>
    </source>
</evidence>
<dbReference type="Proteomes" id="UP000778578">
    <property type="component" value="Unassembled WGS sequence"/>
</dbReference>
<comment type="caution">
    <text evidence="5">The sequence shown here is derived from an EMBL/GenBank/DDBJ whole genome shotgun (WGS) entry which is preliminary data.</text>
</comment>
<name>A0ABS7Q4Z5_9ACTN</name>
<evidence type="ECO:0000313" key="6">
    <source>
        <dbReference type="Proteomes" id="UP000778578"/>
    </source>
</evidence>
<gene>
    <name evidence="5" type="ORF">K7862_05500</name>
</gene>
<dbReference type="InterPro" id="IPR011251">
    <property type="entry name" value="Luciferase-like_dom"/>
</dbReference>
<evidence type="ECO:0000256" key="2">
    <source>
        <dbReference type="ARBA" id="ARBA00023033"/>
    </source>
</evidence>
<dbReference type="InterPro" id="IPR050766">
    <property type="entry name" value="Bact_Lucif_Oxidored"/>
</dbReference>
<reference evidence="5 6" key="1">
    <citation type="submission" date="2021-08" db="EMBL/GenBank/DDBJ databases">
        <title>WGS of actinomycetes from Thailand.</title>
        <authorList>
            <person name="Thawai C."/>
        </authorList>
    </citation>
    <scope>NUCLEOTIDE SEQUENCE [LARGE SCALE GENOMIC DNA]</scope>
    <source>
        <strain evidence="5 6">PLK6-54</strain>
    </source>
</reference>
<keyword evidence="6" id="KW-1185">Reference proteome</keyword>
<sequence length="371" mass="39963">MTTPAFEFGLNSFGEIATDAGRTLSDAETLRLLVDEARLADAVGLDVFSVGEHYRPDHTDTAPPVLLAAMATATERIRLGTSVTVLSTNDPVRLYHAFATLDAVSDGRAQLVLGRASVTESFALFGYDLADYDRLFEEKLDLFLRLQREESVTWSGTVRGPLADQRLRPRMRPGGIPTWIGVGGNAHSVVRAARHGLPLMLAIIGGRPQRFAGHVELYHRALAEAGQRPLPVGQHSLGLVAETDEEAVETWWRHWQPVVAGVAAERGFYAPTRDRYLAEVDQGALFVGSPETVARKIARVARDLGLSRFDLKYDILGLPREARARTIELLGREVAPRVRELLGAAAPAPTAGRPTAAAPGASSAGAGSPIG</sequence>
<dbReference type="RefSeq" id="WP_222961214.1">
    <property type="nucleotide sequence ID" value="NZ_JAINZZ010000004.1"/>
</dbReference>
<evidence type="ECO:0000256" key="1">
    <source>
        <dbReference type="ARBA" id="ARBA00023002"/>
    </source>
</evidence>
<dbReference type="Gene3D" id="3.20.20.30">
    <property type="entry name" value="Luciferase-like domain"/>
    <property type="match status" value="1"/>
</dbReference>
<dbReference type="Pfam" id="PF00296">
    <property type="entry name" value="Bac_luciferase"/>
    <property type="match status" value="1"/>
</dbReference>